<name>A0AC60P6A0_IXOPE</name>
<reference evidence="1 2" key="1">
    <citation type="journal article" date="2020" name="Cell">
        <title>Large-Scale Comparative Analyses of Tick Genomes Elucidate Their Genetic Diversity and Vector Capacities.</title>
        <authorList>
            <consortium name="Tick Genome and Microbiome Consortium (TIGMIC)"/>
            <person name="Jia N."/>
            <person name="Wang J."/>
            <person name="Shi W."/>
            <person name="Du L."/>
            <person name="Sun Y."/>
            <person name="Zhan W."/>
            <person name="Jiang J.F."/>
            <person name="Wang Q."/>
            <person name="Zhang B."/>
            <person name="Ji P."/>
            <person name="Bell-Sakyi L."/>
            <person name="Cui X.M."/>
            <person name="Yuan T.T."/>
            <person name="Jiang B.G."/>
            <person name="Yang W.F."/>
            <person name="Lam T.T."/>
            <person name="Chang Q.C."/>
            <person name="Ding S.J."/>
            <person name="Wang X.J."/>
            <person name="Zhu J.G."/>
            <person name="Ruan X.D."/>
            <person name="Zhao L."/>
            <person name="Wei J.T."/>
            <person name="Ye R.Z."/>
            <person name="Que T.C."/>
            <person name="Du C.H."/>
            <person name="Zhou Y.H."/>
            <person name="Cheng J.X."/>
            <person name="Dai P.F."/>
            <person name="Guo W.B."/>
            <person name="Han X.H."/>
            <person name="Huang E.J."/>
            <person name="Li L.F."/>
            <person name="Wei W."/>
            <person name="Gao Y.C."/>
            <person name="Liu J.Z."/>
            <person name="Shao H.Z."/>
            <person name="Wang X."/>
            <person name="Wang C.C."/>
            <person name="Yang T.C."/>
            <person name="Huo Q.B."/>
            <person name="Li W."/>
            <person name="Chen H.Y."/>
            <person name="Chen S.E."/>
            <person name="Zhou L.G."/>
            <person name="Ni X.B."/>
            <person name="Tian J.H."/>
            <person name="Sheng Y."/>
            <person name="Liu T."/>
            <person name="Pan Y.S."/>
            <person name="Xia L.Y."/>
            <person name="Li J."/>
            <person name="Zhao F."/>
            <person name="Cao W.C."/>
        </authorList>
    </citation>
    <scope>NUCLEOTIDE SEQUENCE [LARGE SCALE GENOMIC DNA]</scope>
    <source>
        <strain evidence="1">Iper-2018</strain>
    </source>
</reference>
<organism evidence="1 2">
    <name type="scientific">Ixodes persulcatus</name>
    <name type="common">Taiga tick</name>
    <dbReference type="NCBI Taxonomy" id="34615"/>
    <lineage>
        <taxon>Eukaryota</taxon>
        <taxon>Metazoa</taxon>
        <taxon>Ecdysozoa</taxon>
        <taxon>Arthropoda</taxon>
        <taxon>Chelicerata</taxon>
        <taxon>Arachnida</taxon>
        <taxon>Acari</taxon>
        <taxon>Parasitiformes</taxon>
        <taxon>Ixodida</taxon>
        <taxon>Ixodoidea</taxon>
        <taxon>Ixodidae</taxon>
        <taxon>Ixodinae</taxon>
        <taxon>Ixodes</taxon>
    </lineage>
</organism>
<protein>
    <submittedName>
        <fullName evidence="1">Uncharacterized protein</fullName>
    </submittedName>
</protein>
<proteinExistence type="predicted"/>
<evidence type="ECO:0000313" key="2">
    <source>
        <dbReference type="Proteomes" id="UP000805193"/>
    </source>
</evidence>
<gene>
    <name evidence="1" type="ORF">HPB47_008009</name>
</gene>
<keyword evidence="2" id="KW-1185">Reference proteome</keyword>
<dbReference type="EMBL" id="JABSTQ010011146">
    <property type="protein sequence ID" value="KAG0414831.1"/>
    <property type="molecule type" value="Genomic_DNA"/>
</dbReference>
<sequence>MVSAHETSTSILAVYHLLRPLRPEELVGLHRNTLYRLFVVNSLRAAVERLELVLGPVASIKVVCVPGHAGVRGNKAAHRLTSVFSSLPSAGQPLQRPSGPPPPHPPFPGSDRTEARWHARLRDFKDKLTQHGVMKHVACLGLFKMSHVWMLTLKTPETKQRMVNISRLKPEYGHRPAFPAVAVTSKGQVKTCATIFTTSPEQAEETAIALALTATPCPKLAHSTVRGYTVLAGWTQSRDHGAHSACDRLVAFYDITSLYRLSRRLYPPGTQAPGRECYVAPAADTLLPQPSCPLPYLPISLRSHLHFLRERWDAALRSSDPTTQLQVVRRAAEVAEAHGLPVTRCG</sequence>
<accession>A0AC60P6A0</accession>
<evidence type="ECO:0000313" key="1">
    <source>
        <dbReference type="EMBL" id="KAG0414831.1"/>
    </source>
</evidence>
<dbReference type="Proteomes" id="UP000805193">
    <property type="component" value="Unassembled WGS sequence"/>
</dbReference>
<comment type="caution">
    <text evidence="1">The sequence shown here is derived from an EMBL/GenBank/DDBJ whole genome shotgun (WGS) entry which is preliminary data.</text>
</comment>